<dbReference type="Proteomes" id="UP000324252">
    <property type="component" value="Unassembled WGS sequence"/>
</dbReference>
<evidence type="ECO:0008006" key="3">
    <source>
        <dbReference type="Google" id="ProtNLM"/>
    </source>
</evidence>
<dbReference type="AlphaFoldDB" id="A0A1H0CEJ7"/>
<evidence type="ECO:0000313" key="2">
    <source>
        <dbReference type="Proteomes" id="UP000324252"/>
    </source>
</evidence>
<protein>
    <recommendedName>
        <fullName evidence="3">Anti-sigma factor NepR domain-containing protein</fullName>
    </recommendedName>
</protein>
<dbReference type="EMBL" id="FQZZ01000001">
    <property type="protein sequence ID" value="SHJ45361.1"/>
    <property type="molecule type" value="Genomic_DNA"/>
</dbReference>
<gene>
    <name evidence="1" type="ORF">SAMN05444142_101305</name>
</gene>
<keyword evidence="2" id="KW-1185">Reference proteome</keyword>
<sequence>MTRTPPRPGQPVLPADRTDILTLLGVELMPDMPTLEALLDRIERREARP</sequence>
<name>A0A1H0CEJ7_9RHOB</name>
<dbReference type="RefSeq" id="WP_188129138.1">
    <property type="nucleotide sequence ID" value="NZ_FNIO01000001.1"/>
</dbReference>
<accession>A0A1H0CEJ7</accession>
<evidence type="ECO:0000313" key="1">
    <source>
        <dbReference type="EMBL" id="SHJ45361.1"/>
    </source>
</evidence>
<proteinExistence type="predicted"/>
<reference evidence="1 2" key="1">
    <citation type="submission" date="2016-11" db="EMBL/GenBank/DDBJ databases">
        <authorList>
            <person name="Varghese N."/>
            <person name="Submissions S."/>
        </authorList>
    </citation>
    <scope>NUCLEOTIDE SEQUENCE [LARGE SCALE GENOMIC DNA]</scope>
    <source>
        <strain evidence="1 2">DSM 29620</strain>
    </source>
</reference>
<organism evidence="1 2">
    <name type="scientific">Lutimaribacter pacificus</name>
    <dbReference type="NCBI Taxonomy" id="391948"/>
    <lineage>
        <taxon>Bacteria</taxon>
        <taxon>Pseudomonadati</taxon>
        <taxon>Pseudomonadota</taxon>
        <taxon>Alphaproteobacteria</taxon>
        <taxon>Rhodobacterales</taxon>
        <taxon>Roseobacteraceae</taxon>
        <taxon>Lutimaribacter</taxon>
    </lineage>
</organism>